<sequence length="442" mass="51376">MKIEKVKTFILTFLVGLSLVMTFTLWNSETNYDVNEEDRDPIPASLNGNADETKKSVIKPNMIIFHMEEGQPKGFLNKQKETQLYDQMLNWALFDFNPDYEGEDFSPNDLNQIEVIFPTAIPADFIADLFRVDKDSTVIPESTFDRMYISMDEDRTKNHIHFRNTENGITINASIQSAATVMDSLRNKYNSSNMVEYTLFENSANQRIYLPKEANMKKHIVRYQTIGITPLKNLLFVNPSALHWTRISADSETFTDGYRELNKNTYHMDFMNMTDFTNGDIKREQLINETIQWLNAHKGWTTHKDYQYVLSDLDKSTVKYRLNYNGYSIFEKDIYSAITIQWNNQTVYQYNRPLIQLNEAEYMQELGQEELIDANELISILELNKQYQSMTIFDVALGYKIEELGGQVFKLTPAWFIKGHSGWSEFKEPKEVGGVDSAVESN</sequence>
<proteinExistence type="predicted"/>
<dbReference type="Proteomes" id="UP001145072">
    <property type="component" value="Unassembled WGS sequence"/>
</dbReference>
<name>A0A9X4AIU7_9BACI</name>
<dbReference type="InterPro" id="IPR009996">
    <property type="entry name" value="YycH"/>
</dbReference>
<evidence type="ECO:0000259" key="1">
    <source>
        <dbReference type="Pfam" id="PF07435"/>
    </source>
</evidence>
<dbReference type="Gene3D" id="3.30.310.160">
    <property type="entry name" value="YycH protein, domain 2"/>
    <property type="match status" value="1"/>
</dbReference>
<evidence type="ECO:0000313" key="2">
    <source>
        <dbReference type="EMBL" id="MDC3421104.1"/>
    </source>
</evidence>
<keyword evidence="3" id="KW-1185">Reference proteome</keyword>
<feature type="domain" description="Regulatory protein YycH" evidence="1">
    <location>
        <begin position="4"/>
        <end position="425"/>
    </location>
</feature>
<dbReference type="InterPro" id="IPR042274">
    <property type="entry name" value="YycH/YycI_2"/>
</dbReference>
<comment type="caution">
    <text evidence="2">The sequence shown here is derived from an EMBL/GenBank/DDBJ whole genome shotgun (WGS) entry which is preliminary data.</text>
</comment>
<dbReference type="CDD" id="cd15787">
    <property type="entry name" value="YycH_N"/>
    <property type="match status" value="1"/>
</dbReference>
<dbReference type="AlphaFoldDB" id="A0A9X4AIU7"/>
<protein>
    <submittedName>
        <fullName evidence="2">Two-component system activity regulator YycH</fullName>
    </submittedName>
</protein>
<dbReference type="RefSeq" id="WP_259871835.1">
    <property type="nucleotide sequence ID" value="NZ_JAMQJZ010000009.1"/>
</dbReference>
<dbReference type="EMBL" id="JAMQJZ010000009">
    <property type="protein sequence ID" value="MDC3421104.1"/>
    <property type="molecule type" value="Genomic_DNA"/>
</dbReference>
<dbReference type="Pfam" id="PF07435">
    <property type="entry name" value="YycH"/>
    <property type="match status" value="1"/>
</dbReference>
<evidence type="ECO:0000313" key="3">
    <source>
        <dbReference type="Proteomes" id="UP001145072"/>
    </source>
</evidence>
<reference evidence="2" key="1">
    <citation type="submission" date="2022-06" db="EMBL/GenBank/DDBJ databases">
        <title>Aquibacillus sp. a new bacterium isolated from soil saline samples.</title>
        <authorList>
            <person name="Galisteo C."/>
            <person name="De La Haba R."/>
            <person name="Sanchez-Porro C."/>
            <person name="Ventosa A."/>
        </authorList>
    </citation>
    <scope>NUCLEOTIDE SEQUENCE</scope>
    <source>
        <strain evidence="2">JCM 12387</strain>
    </source>
</reference>
<gene>
    <name evidence="2" type="primary">yycH</name>
    <name evidence="2" type="ORF">NC661_12065</name>
</gene>
<accession>A0A9X4AIU7</accession>
<organism evidence="2 3">
    <name type="scientific">Aquibacillus koreensis</name>
    <dbReference type="NCBI Taxonomy" id="279446"/>
    <lineage>
        <taxon>Bacteria</taxon>
        <taxon>Bacillati</taxon>
        <taxon>Bacillota</taxon>
        <taxon>Bacilli</taxon>
        <taxon>Bacillales</taxon>
        <taxon>Bacillaceae</taxon>
        <taxon>Aquibacillus</taxon>
    </lineage>
</organism>